<accession>A0ABN8PVH8</accession>
<dbReference type="EMBL" id="CALNXK010000085">
    <property type="protein sequence ID" value="CAH3149029.1"/>
    <property type="molecule type" value="Genomic_DNA"/>
</dbReference>
<sequence length="259" mass="29499">MPPNIELLCGDMQLELIGRNMDHKRREDDALGHIPWVFITSCVRYFLEGYENMQGITQNEEDWVVFIDTNPSFSIYTEMALLAAERLIIPINADDFSREAIVAMLDLVYGIDLHNIPTQFQHCKKRMFSHKAQEYDVRRPKIHLLINNRVTTYNLRSVAAFGDMATSSLSVLAAAYDNHSECFVPRPPTTSPSRNPLPAINHYFIDVQDFHTTGILSLYTGCPLDDLKGKVHLFSKVVNASKDQVATYIPILRALIEKL</sequence>
<keyword evidence="3" id="KW-1185">Reference proteome</keyword>
<evidence type="ECO:0000259" key="1">
    <source>
        <dbReference type="Pfam" id="PF13614"/>
    </source>
</evidence>
<evidence type="ECO:0000313" key="2">
    <source>
        <dbReference type="EMBL" id="CAH3149029.1"/>
    </source>
</evidence>
<dbReference type="CDD" id="cd02042">
    <property type="entry name" value="ParAB_family"/>
    <property type="match status" value="1"/>
</dbReference>
<dbReference type="InterPro" id="IPR027417">
    <property type="entry name" value="P-loop_NTPase"/>
</dbReference>
<comment type="caution">
    <text evidence="2">The sequence shown here is derived from an EMBL/GenBank/DDBJ whole genome shotgun (WGS) entry which is preliminary data.</text>
</comment>
<dbReference type="SUPFAM" id="SSF52540">
    <property type="entry name" value="P-loop containing nucleoside triphosphate hydrolases"/>
    <property type="match status" value="1"/>
</dbReference>
<name>A0ABN8PVH8_9CNID</name>
<dbReference type="Pfam" id="PF13614">
    <property type="entry name" value="AAA_31"/>
    <property type="match status" value="1"/>
</dbReference>
<dbReference type="Proteomes" id="UP001159405">
    <property type="component" value="Unassembled WGS sequence"/>
</dbReference>
<evidence type="ECO:0000313" key="3">
    <source>
        <dbReference type="Proteomes" id="UP001159405"/>
    </source>
</evidence>
<dbReference type="InterPro" id="IPR025669">
    <property type="entry name" value="AAA_dom"/>
</dbReference>
<organism evidence="2 3">
    <name type="scientific">Porites lobata</name>
    <dbReference type="NCBI Taxonomy" id="104759"/>
    <lineage>
        <taxon>Eukaryota</taxon>
        <taxon>Metazoa</taxon>
        <taxon>Cnidaria</taxon>
        <taxon>Anthozoa</taxon>
        <taxon>Hexacorallia</taxon>
        <taxon>Scleractinia</taxon>
        <taxon>Fungiina</taxon>
        <taxon>Poritidae</taxon>
        <taxon>Porites</taxon>
    </lineage>
</organism>
<feature type="domain" description="AAA" evidence="1">
    <location>
        <begin position="64"/>
        <end position="110"/>
    </location>
</feature>
<protein>
    <recommendedName>
        <fullName evidence="1">AAA domain-containing protein</fullName>
    </recommendedName>
</protein>
<dbReference type="Gene3D" id="3.40.50.300">
    <property type="entry name" value="P-loop containing nucleotide triphosphate hydrolases"/>
    <property type="match status" value="1"/>
</dbReference>
<gene>
    <name evidence="2" type="ORF">PLOB_00046942</name>
</gene>
<reference evidence="2 3" key="1">
    <citation type="submission" date="2022-05" db="EMBL/GenBank/DDBJ databases">
        <authorList>
            <consortium name="Genoscope - CEA"/>
            <person name="William W."/>
        </authorList>
    </citation>
    <scope>NUCLEOTIDE SEQUENCE [LARGE SCALE GENOMIC DNA]</scope>
</reference>
<proteinExistence type="predicted"/>